<evidence type="ECO:0000256" key="6">
    <source>
        <dbReference type="ARBA" id="ARBA00022741"/>
    </source>
</evidence>
<keyword evidence="8 11" id="KW-0067">ATP-binding</keyword>
<sequence length="176" mass="19827">MTRKQIVLVGMPACGKSRVGRELAVALGLEHRDSDALIEESTGRKIPEIFSTDGEEYFRQLEEEVIERALAYPGVLSLGGGALTRKATRERLRDCFVVYIKAELPELLRRSQGSDRPLLAGDAQARLEELWEARKEYFPEVASLEVQTSSEPVTHVVEQILREIGEDDERDDSSQR</sequence>
<evidence type="ECO:0000256" key="9">
    <source>
        <dbReference type="ARBA" id="ARBA00023141"/>
    </source>
</evidence>
<dbReference type="GO" id="GO:0009423">
    <property type="term" value="P:chorismate biosynthetic process"/>
    <property type="evidence" value="ECO:0007669"/>
    <property type="project" value="UniProtKB-UniRule"/>
</dbReference>
<evidence type="ECO:0000256" key="3">
    <source>
        <dbReference type="ARBA" id="ARBA00012154"/>
    </source>
</evidence>
<comment type="subcellular location">
    <subcellularLocation>
        <location evidence="11">Cytoplasm</location>
    </subcellularLocation>
</comment>
<dbReference type="AlphaFoldDB" id="A0A6N2TG80"/>
<comment type="similarity">
    <text evidence="2 11">Belongs to the shikimate kinase family.</text>
</comment>
<evidence type="ECO:0000256" key="7">
    <source>
        <dbReference type="ARBA" id="ARBA00022777"/>
    </source>
</evidence>
<comment type="caution">
    <text evidence="11">Lacks conserved residue(s) required for the propagation of feature annotation.</text>
</comment>
<dbReference type="GO" id="GO:0005829">
    <property type="term" value="C:cytosol"/>
    <property type="evidence" value="ECO:0007669"/>
    <property type="project" value="TreeGrafter"/>
</dbReference>
<dbReference type="InterPro" id="IPR000623">
    <property type="entry name" value="Shikimate_kinase/TSH1"/>
</dbReference>
<organism evidence="12">
    <name type="scientific">Schaalia odontolytica</name>
    <dbReference type="NCBI Taxonomy" id="1660"/>
    <lineage>
        <taxon>Bacteria</taxon>
        <taxon>Bacillati</taxon>
        <taxon>Actinomycetota</taxon>
        <taxon>Actinomycetes</taxon>
        <taxon>Actinomycetales</taxon>
        <taxon>Actinomycetaceae</taxon>
        <taxon>Schaalia</taxon>
    </lineage>
</organism>
<dbReference type="PRINTS" id="PR01100">
    <property type="entry name" value="SHIKIMTKNASE"/>
</dbReference>
<evidence type="ECO:0000256" key="11">
    <source>
        <dbReference type="HAMAP-Rule" id="MF_00109"/>
    </source>
</evidence>
<feature type="binding site" evidence="11">
    <location>
        <position position="59"/>
    </location>
    <ligand>
        <name>substrate</name>
    </ligand>
</feature>
<keyword evidence="9 11" id="KW-0057">Aromatic amino acid biosynthesis</keyword>
<feature type="binding site" evidence="11">
    <location>
        <begin position="13"/>
        <end position="18"/>
    </location>
    <ligand>
        <name>ATP</name>
        <dbReference type="ChEBI" id="CHEBI:30616"/>
    </ligand>
</feature>
<dbReference type="EC" id="2.7.1.71" evidence="3 11"/>
<feature type="binding site" evidence="11">
    <location>
        <position position="116"/>
    </location>
    <ligand>
        <name>ATP</name>
        <dbReference type="ChEBI" id="CHEBI:30616"/>
    </ligand>
</feature>
<keyword evidence="5 11" id="KW-0808">Transferase</keyword>
<comment type="catalytic activity">
    <reaction evidence="10 11">
        <text>shikimate + ATP = 3-phosphoshikimate + ADP + H(+)</text>
        <dbReference type="Rhea" id="RHEA:13121"/>
        <dbReference type="ChEBI" id="CHEBI:15378"/>
        <dbReference type="ChEBI" id="CHEBI:30616"/>
        <dbReference type="ChEBI" id="CHEBI:36208"/>
        <dbReference type="ChEBI" id="CHEBI:145989"/>
        <dbReference type="ChEBI" id="CHEBI:456216"/>
        <dbReference type="EC" id="2.7.1.71"/>
    </reaction>
</comment>
<keyword evidence="7 11" id="KW-0418">Kinase</keyword>
<evidence type="ECO:0000256" key="1">
    <source>
        <dbReference type="ARBA" id="ARBA00004842"/>
    </source>
</evidence>
<comment type="function">
    <text evidence="11">Catalyzes the specific phosphorylation of the 3-hydroxyl group of shikimic acid using ATP as a cosubstrate.</text>
</comment>
<dbReference type="Pfam" id="PF01202">
    <property type="entry name" value="SKI"/>
    <property type="match status" value="1"/>
</dbReference>
<dbReference type="InterPro" id="IPR031322">
    <property type="entry name" value="Shikimate/glucono_kinase"/>
</dbReference>
<dbReference type="PANTHER" id="PTHR21087">
    <property type="entry name" value="SHIKIMATE KINASE"/>
    <property type="match status" value="1"/>
</dbReference>
<evidence type="ECO:0000256" key="2">
    <source>
        <dbReference type="ARBA" id="ARBA00006997"/>
    </source>
</evidence>
<keyword evidence="11" id="KW-0479">Metal-binding</keyword>
<gene>
    <name evidence="11 12" type="primary">aroK</name>
    <name evidence="12" type="ORF">AOLFYP35_01354</name>
</gene>
<evidence type="ECO:0000256" key="10">
    <source>
        <dbReference type="ARBA" id="ARBA00048567"/>
    </source>
</evidence>
<evidence type="ECO:0000313" key="12">
    <source>
        <dbReference type="EMBL" id="VYT04784.1"/>
    </source>
</evidence>
<keyword evidence="11" id="KW-0963">Cytoplasm</keyword>
<feature type="binding site" evidence="11">
    <location>
        <position position="35"/>
    </location>
    <ligand>
        <name>substrate</name>
    </ligand>
</feature>
<comment type="subunit">
    <text evidence="11">Monomer.</text>
</comment>
<dbReference type="EMBL" id="CACRSM010000002">
    <property type="protein sequence ID" value="VYT04784.1"/>
    <property type="molecule type" value="Genomic_DNA"/>
</dbReference>
<dbReference type="UniPathway" id="UPA00053">
    <property type="reaction ID" value="UER00088"/>
</dbReference>
<dbReference type="InterPro" id="IPR023000">
    <property type="entry name" value="Shikimate_kinase_CS"/>
</dbReference>
<comment type="cofactor">
    <cofactor evidence="11">
        <name>Mg(2+)</name>
        <dbReference type="ChEBI" id="CHEBI:18420"/>
    </cofactor>
    <text evidence="11">Binds 1 Mg(2+) ion per subunit.</text>
</comment>
<dbReference type="GO" id="GO:0009073">
    <property type="term" value="P:aromatic amino acid family biosynthetic process"/>
    <property type="evidence" value="ECO:0007669"/>
    <property type="project" value="UniProtKB-KW"/>
</dbReference>
<dbReference type="InterPro" id="IPR027417">
    <property type="entry name" value="P-loop_NTPase"/>
</dbReference>
<keyword evidence="6 11" id="KW-0547">Nucleotide-binding</keyword>
<feature type="binding site" evidence="11">
    <location>
        <position position="80"/>
    </location>
    <ligand>
        <name>substrate</name>
    </ligand>
</feature>
<reference evidence="12" key="1">
    <citation type="submission" date="2019-11" db="EMBL/GenBank/DDBJ databases">
        <authorList>
            <person name="Feng L."/>
        </authorList>
    </citation>
    <scope>NUCLEOTIDE SEQUENCE</scope>
    <source>
        <strain evidence="12">AodontolyticusLFYP35</strain>
    </source>
</reference>
<protein>
    <recommendedName>
        <fullName evidence="3 11">Shikimate kinase</fullName>
        <shortName evidence="11">SK</shortName>
        <ecNumber evidence="3 11">2.7.1.71</ecNumber>
    </recommendedName>
</protein>
<dbReference type="GO" id="GO:0008652">
    <property type="term" value="P:amino acid biosynthetic process"/>
    <property type="evidence" value="ECO:0007669"/>
    <property type="project" value="UniProtKB-KW"/>
</dbReference>
<evidence type="ECO:0000256" key="8">
    <source>
        <dbReference type="ARBA" id="ARBA00022840"/>
    </source>
</evidence>
<dbReference type="PANTHER" id="PTHR21087:SF16">
    <property type="entry name" value="SHIKIMATE KINASE 1, CHLOROPLASTIC"/>
    <property type="match status" value="1"/>
</dbReference>
<dbReference type="GO" id="GO:0005524">
    <property type="term" value="F:ATP binding"/>
    <property type="evidence" value="ECO:0007669"/>
    <property type="project" value="UniProtKB-UniRule"/>
</dbReference>
<evidence type="ECO:0000256" key="5">
    <source>
        <dbReference type="ARBA" id="ARBA00022679"/>
    </source>
</evidence>
<dbReference type="Gene3D" id="3.40.50.300">
    <property type="entry name" value="P-loop containing nucleotide triphosphate hydrolases"/>
    <property type="match status" value="1"/>
</dbReference>
<evidence type="ECO:0000256" key="4">
    <source>
        <dbReference type="ARBA" id="ARBA00022605"/>
    </source>
</evidence>
<dbReference type="GO" id="GO:0000287">
    <property type="term" value="F:magnesium ion binding"/>
    <property type="evidence" value="ECO:0007669"/>
    <property type="project" value="UniProtKB-UniRule"/>
</dbReference>
<dbReference type="GO" id="GO:0004765">
    <property type="term" value="F:shikimate kinase activity"/>
    <property type="evidence" value="ECO:0007669"/>
    <property type="project" value="UniProtKB-UniRule"/>
</dbReference>
<feature type="binding site" evidence="11">
    <location>
        <position position="17"/>
    </location>
    <ligand>
        <name>Mg(2+)</name>
        <dbReference type="ChEBI" id="CHEBI:18420"/>
    </ligand>
</feature>
<proteinExistence type="inferred from homology"/>
<keyword evidence="4 11" id="KW-0028">Amino-acid biosynthesis</keyword>
<name>A0A6N2TG80_9ACTO</name>
<dbReference type="PROSITE" id="PS01128">
    <property type="entry name" value="SHIKIMATE_KINASE"/>
    <property type="match status" value="1"/>
</dbReference>
<dbReference type="HAMAP" id="MF_00109">
    <property type="entry name" value="Shikimate_kinase"/>
    <property type="match status" value="1"/>
</dbReference>
<dbReference type="CDD" id="cd00464">
    <property type="entry name" value="SK"/>
    <property type="match status" value="1"/>
</dbReference>
<accession>A0A6N2TG80</accession>
<feature type="binding site" evidence="11">
    <location>
        <position position="134"/>
    </location>
    <ligand>
        <name>substrate</name>
    </ligand>
</feature>
<dbReference type="SUPFAM" id="SSF52540">
    <property type="entry name" value="P-loop containing nucleoside triphosphate hydrolases"/>
    <property type="match status" value="1"/>
</dbReference>
<comment type="pathway">
    <text evidence="1 11">Metabolic intermediate biosynthesis; chorismate biosynthesis; chorismate from D-erythrose 4-phosphate and phosphoenolpyruvate: step 5/7.</text>
</comment>
<keyword evidence="11" id="KW-0460">Magnesium</keyword>